<dbReference type="AlphaFoldDB" id="A0AAE1FZS5"/>
<feature type="region of interest" description="Disordered" evidence="1">
    <location>
        <begin position="21"/>
        <end position="122"/>
    </location>
</feature>
<name>A0AAE1FZS5_PETCI</name>
<sequence>MQECPPQPHHHIIFTRLRRGGFVGHSSPLPINPSRPPHTPFPNTSSTHPTPHLTKPHPSNRQHAFSPHIIHSTRPLLAHHPSPATLHAHSPHIIQAHSLYTPTTHHSSKPPTPHTLTHPSHE</sequence>
<dbReference type="Proteomes" id="UP001286313">
    <property type="component" value="Unassembled WGS sequence"/>
</dbReference>
<gene>
    <name evidence="2" type="ORF">Pcinc_011987</name>
</gene>
<proteinExistence type="predicted"/>
<keyword evidence="3" id="KW-1185">Reference proteome</keyword>
<organism evidence="2 3">
    <name type="scientific">Petrolisthes cinctipes</name>
    <name type="common">Flat porcelain crab</name>
    <dbReference type="NCBI Taxonomy" id="88211"/>
    <lineage>
        <taxon>Eukaryota</taxon>
        <taxon>Metazoa</taxon>
        <taxon>Ecdysozoa</taxon>
        <taxon>Arthropoda</taxon>
        <taxon>Crustacea</taxon>
        <taxon>Multicrustacea</taxon>
        <taxon>Malacostraca</taxon>
        <taxon>Eumalacostraca</taxon>
        <taxon>Eucarida</taxon>
        <taxon>Decapoda</taxon>
        <taxon>Pleocyemata</taxon>
        <taxon>Anomura</taxon>
        <taxon>Galatheoidea</taxon>
        <taxon>Porcellanidae</taxon>
        <taxon>Petrolisthes</taxon>
    </lineage>
</organism>
<feature type="compositionally biased region" description="Low complexity" evidence="1">
    <location>
        <begin position="41"/>
        <end position="53"/>
    </location>
</feature>
<comment type="caution">
    <text evidence="2">The sequence shown here is derived from an EMBL/GenBank/DDBJ whole genome shotgun (WGS) entry which is preliminary data.</text>
</comment>
<accession>A0AAE1FZS5</accession>
<evidence type="ECO:0000313" key="2">
    <source>
        <dbReference type="EMBL" id="KAK3883708.1"/>
    </source>
</evidence>
<evidence type="ECO:0000313" key="3">
    <source>
        <dbReference type="Proteomes" id="UP001286313"/>
    </source>
</evidence>
<feature type="compositionally biased region" description="Pro residues" evidence="1">
    <location>
        <begin position="30"/>
        <end position="40"/>
    </location>
</feature>
<reference evidence="2" key="1">
    <citation type="submission" date="2023-10" db="EMBL/GenBank/DDBJ databases">
        <title>Genome assemblies of two species of porcelain crab, Petrolisthes cinctipes and Petrolisthes manimaculis (Anomura: Porcellanidae).</title>
        <authorList>
            <person name="Angst P."/>
        </authorList>
    </citation>
    <scope>NUCLEOTIDE SEQUENCE</scope>
    <source>
        <strain evidence="2">PB745_01</strain>
        <tissue evidence="2">Gill</tissue>
    </source>
</reference>
<evidence type="ECO:0000256" key="1">
    <source>
        <dbReference type="SAM" id="MobiDB-lite"/>
    </source>
</evidence>
<protein>
    <submittedName>
        <fullName evidence="2">Uncharacterized protein</fullName>
    </submittedName>
</protein>
<dbReference type="EMBL" id="JAWQEG010000963">
    <property type="protein sequence ID" value="KAK3883708.1"/>
    <property type="molecule type" value="Genomic_DNA"/>
</dbReference>